<proteinExistence type="predicted"/>
<comment type="caution">
    <text evidence="2">The sequence shown here is derived from an EMBL/GenBank/DDBJ whole genome shotgun (WGS) entry which is preliminary data.</text>
</comment>
<evidence type="ECO:0000256" key="1">
    <source>
        <dbReference type="SAM" id="Phobius"/>
    </source>
</evidence>
<reference evidence="2 3" key="1">
    <citation type="submission" date="2023-07" db="EMBL/GenBank/DDBJ databases">
        <title>Sequencing the genomes of 1000 actinobacteria strains.</title>
        <authorList>
            <person name="Klenk H.-P."/>
        </authorList>
    </citation>
    <scope>NUCLEOTIDE SEQUENCE [LARGE SCALE GENOMIC DNA]</scope>
    <source>
        <strain evidence="2 3">DSM 45805</strain>
    </source>
</reference>
<keyword evidence="1" id="KW-0472">Membrane</keyword>
<dbReference type="Proteomes" id="UP001229651">
    <property type="component" value="Unassembled WGS sequence"/>
</dbReference>
<accession>A0ABU0EZ93</accession>
<sequence>MTHPQPVPPARGRWRLPVAALVAGLVVGGGAVGLVWLGSAAGSPDVETACAIVGRTTRLDPEADYAQYRRWAAAAELAAVAAEQDPRRQALADALRRPIEIVQATFRADGPEFDAAMTRARGACADI</sequence>
<protein>
    <submittedName>
        <fullName evidence="2">Uncharacterized protein</fullName>
    </submittedName>
</protein>
<keyword evidence="3" id="KW-1185">Reference proteome</keyword>
<feature type="transmembrane region" description="Helical" evidence="1">
    <location>
        <begin position="16"/>
        <end position="37"/>
    </location>
</feature>
<keyword evidence="1" id="KW-1133">Transmembrane helix</keyword>
<evidence type="ECO:0000313" key="3">
    <source>
        <dbReference type="Proteomes" id="UP001229651"/>
    </source>
</evidence>
<dbReference type="EMBL" id="JAUSUT010000001">
    <property type="protein sequence ID" value="MDQ0380578.1"/>
    <property type="molecule type" value="Genomic_DNA"/>
</dbReference>
<name>A0ABU0EZ93_9PSEU</name>
<keyword evidence="1" id="KW-0812">Transmembrane</keyword>
<gene>
    <name evidence="2" type="ORF">FB470_004572</name>
</gene>
<organism evidence="2 3">
    <name type="scientific">Amycolatopsis thermophila</name>
    <dbReference type="NCBI Taxonomy" id="206084"/>
    <lineage>
        <taxon>Bacteria</taxon>
        <taxon>Bacillati</taxon>
        <taxon>Actinomycetota</taxon>
        <taxon>Actinomycetes</taxon>
        <taxon>Pseudonocardiales</taxon>
        <taxon>Pseudonocardiaceae</taxon>
        <taxon>Amycolatopsis</taxon>
    </lineage>
</organism>
<dbReference type="RefSeq" id="WP_306994630.1">
    <property type="nucleotide sequence ID" value="NZ_JAUSUT010000001.1"/>
</dbReference>
<evidence type="ECO:0000313" key="2">
    <source>
        <dbReference type="EMBL" id="MDQ0380578.1"/>
    </source>
</evidence>